<dbReference type="Proteomes" id="UP000028607">
    <property type="component" value="Unassembled WGS sequence"/>
</dbReference>
<sequence>MSRPPKSTQALRALLIHRHKGADSRNLLLVDPAQDLPAALTGGGDLSLTVTRFEALNRSFLAQAAPELVLSPLFTERFDILDLARVLVDAKYCGALRAFSTPLPNFGAIRKEVRSEFPRLDFDILEIPCGSDRAN</sequence>
<accession>A0A085TX95</accession>
<dbReference type="EMBL" id="AQRC01000005">
    <property type="protein sequence ID" value="KFE35342.1"/>
    <property type="molecule type" value="Genomic_DNA"/>
</dbReference>
<dbReference type="OrthoDB" id="7864110at2"/>
<protein>
    <submittedName>
        <fullName evidence="1">Uncharacterized protein</fullName>
    </submittedName>
</protein>
<reference evidence="2" key="1">
    <citation type="submission" date="2013-04" db="EMBL/GenBank/DDBJ databases">
        <title>Thioclava sp. 13D2W-2 Genome Sequencing.</title>
        <authorList>
            <person name="Lai Q."/>
            <person name="Li G."/>
            <person name="Shao Z."/>
        </authorList>
    </citation>
    <scope>NUCLEOTIDE SEQUENCE [LARGE SCALE GENOMIC DNA]</scope>
    <source>
        <strain evidence="2">13D2W-2</strain>
    </source>
</reference>
<name>A0A085TX95_9RHOB</name>
<dbReference type="PATRIC" id="fig|1317124.6.peg.1613"/>
<proteinExistence type="predicted"/>
<dbReference type="RefSeq" id="WP_038145246.1">
    <property type="nucleotide sequence ID" value="NZ_AQRC01000005.1"/>
</dbReference>
<comment type="caution">
    <text evidence="1">The sequence shown here is derived from an EMBL/GenBank/DDBJ whole genome shotgun (WGS) entry which is preliminary data.</text>
</comment>
<dbReference type="eggNOG" id="ENOG5033GRP">
    <property type="taxonomic scope" value="Bacteria"/>
</dbReference>
<evidence type="ECO:0000313" key="2">
    <source>
        <dbReference type="Proteomes" id="UP000028607"/>
    </source>
</evidence>
<reference evidence="1 2" key="2">
    <citation type="journal article" date="2015" name="Antonie Van Leeuwenhoek">
        <title>Thioclava indica sp. nov., isolated from surface seawater of the Indian Ocean.</title>
        <authorList>
            <person name="Liu Y."/>
            <person name="Lai Q."/>
            <person name="Du J."/>
            <person name="Xu H."/>
            <person name="Jiang L."/>
            <person name="Shao Z."/>
        </authorList>
    </citation>
    <scope>NUCLEOTIDE SEQUENCE [LARGE SCALE GENOMIC DNA]</scope>
    <source>
        <strain evidence="1 2">13D2W-2</strain>
    </source>
</reference>
<keyword evidence="2" id="KW-1185">Reference proteome</keyword>
<organism evidence="1 2">
    <name type="scientific">Thioclava atlantica</name>
    <dbReference type="NCBI Taxonomy" id="1317124"/>
    <lineage>
        <taxon>Bacteria</taxon>
        <taxon>Pseudomonadati</taxon>
        <taxon>Pseudomonadota</taxon>
        <taxon>Alphaproteobacteria</taxon>
        <taxon>Rhodobacterales</taxon>
        <taxon>Paracoccaceae</taxon>
        <taxon>Thioclava</taxon>
    </lineage>
</organism>
<dbReference type="AlphaFoldDB" id="A0A085TX95"/>
<gene>
    <name evidence="1" type="ORF">DW2_07932</name>
</gene>
<evidence type="ECO:0000313" key="1">
    <source>
        <dbReference type="EMBL" id="KFE35342.1"/>
    </source>
</evidence>